<evidence type="ECO:0000313" key="8">
    <source>
        <dbReference type="EMBL" id="GGE14003.1"/>
    </source>
</evidence>
<keyword evidence="2 7" id="KW-0812">Transmembrane</keyword>
<dbReference type="Gene3D" id="3.30.160.60">
    <property type="entry name" value="Classic Zinc Finger"/>
    <property type="match status" value="1"/>
</dbReference>
<dbReference type="GO" id="GO:0009252">
    <property type="term" value="P:peptidoglycan biosynthetic process"/>
    <property type="evidence" value="ECO:0007669"/>
    <property type="project" value="UniProtKB-UniRule"/>
</dbReference>
<dbReference type="CDD" id="cd08010">
    <property type="entry name" value="MltG_like"/>
    <property type="match status" value="1"/>
</dbReference>
<dbReference type="EMBL" id="BMJM01000006">
    <property type="protein sequence ID" value="GGE14003.1"/>
    <property type="molecule type" value="Genomic_DNA"/>
</dbReference>
<comment type="function">
    <text evidence="7">Functions as a peptidoglycan terminase that cleaves nascent peptidoglycan strands endolytically to terminate their elongation.</text>
</comment>
<evidence type="ECO:0000313" key="9">
    <source>
        <dbReference type="Proteomes" id="UP000635071"/>
    </source>
</evidence>
<organism evidence="8 9">
    <name type="scientific">Sandarakinorhabdus glacialis</name>
    <dbReference type="NCBI Taxonomy" id="1614636"/>
    <lineage>
        <taxon>Bacteria</taxon>
        <taxon>Pseudomonadati</taxon>
        <taxon>Pseudomonadota</taxon>
        <taxon>Alphaproteobacteria</taxon>
        <taxon>Sphingomonadales</taxon>
        <taxon>Sphingosinicellaceae</taxon>
        <taxon>Sandarakinorhabdus</taxon>
    </lineage>
</organism>
<accession>A0A917EA38</accession>
<protein>
    <recommendedName>
        <fullName evidence="7">Endolytic murein transglycosylase</fullName>
        <ecNumber evidence="7">4.2.2.29</ecNumber>
    </recommendedName>
    <alternativeName>
        <fullName evidence="7">Peptidoglycan lytic transglycosylase</fullName>
    </alternativeName>
    <alternativeName>
        <fullName evidence="7">Peptidoglycan polymerization terminase</fullName>
    </alternativeName>
</protein>
<dbReference type="GO" id="GO:0071555">
    <property type="term" value="P:cell wall organization"/>
    <property type="evidence" value="ECO:0007669"/>
    <property type="project" value="UniProtKB-KW"/>
</dbReference>
<dbReference type="GO" id="GO:0005886">
    <property type="term" value="C:plasma membrane"/>
    <property type="evidence" value="ECO:0007669"/>
    <property type="project" value="UniProtKB-UniRule"/>
</dbReference>
<dbReference type="PANTHER" id="PTHR30518">
    <property type="entry name" value="ENDOLYTIC MUREIN TRANSGLYCOSYLASE"/>
    <property type="match status" value="1"/>
</dbReference>
<dbReference type="PANTHER" id="PTHR30518:SF2">
    <property type="entry name" value="ENDOLYTIC MUREIN TRANSGLYCOSYLASE"/>
    <property type="match status" value="1"/>
</dbReference>
<keyword evidence="4 7" id="KW-0472">Membrane</keyword>
<dbReference type="InterPro" id="IPR003770">
    <property type="entry name" value="MLTG-like"/>
</dbReference>
<evidence type="ECO:0000256" key="7">
    <source>
        <dbReference type="HAMAP-Rule" id="MF_02065"/>
    </source>
</evidence>
<reference evidence="8" key="2">
    <citation type="submission" date="2020-09" db="EMBL/GenBank/DDBJ databases">
        <authorList>
            <person name="Sun Q."/>
            <person name="Zhou Y."/>
        </authorList>
    </citation>
    <scope>NUCLEOTIDE SEQUENCE</scope>
    <source>
        <strain evidence="8">CGMCC 1.15519</strain>
    </source>
</reference>
<comment type="catalytic activity">
    <reaction evidence="7">
        <text>a peptidoglycan chain = a peptidoglycan chain with N-acetyl-1,6-anhydromuramyl-[peptide] at the reducing end + a peptidoglycan chain with N-acetylglucosamine at the non-reducing end.</text>
        <dbReference type="EC" id="4.2.2.29"/>
    </reaction>
</comment>
<evidence type="ECO:0000256" key="1">
    <source>
        <dbReference type="ARBA" id="ARBA00022475"/>
    </source>
</evidence>
<name>A0A917EA38_9SPHN</name>
<comment type="caution">
    <text evidence="8">The sequence shown here is derived from an EMBL/GenBank/DDBJ whole genome shotgun (WGS) entry which is preliminary data.</text>
</comment>
<keyword evidence="5 7" id="KW-0456">Lyase</keyword>
<feature type="site" description="Important for catalytic activity" evidence="7">
    <location>
        <position position="198"/>
    </location>
</feature>
<keyword evidence="3 7" id="KW-1133">Transmembrane helix</keyword>
<dbReference type="HAMAP" id="MF_02065">
    <property type="entry name" value="MltG"/>
    <property type="match status" value="1"/>
</dbReference>
<reference evidence="8" key="1">
    <citation type="journal article" date="2014" name="Int. J. Syst. Evol. Microbiol.">
        <title>Complete genome sequence of Corynebacterium casei LMG S-19264T (=DSM 44701T), isolated from a smear-ripened cheese.</title>
        <authorList>
            <consortium name="US DOE Joint Genome Institute (JGI-PGF)"/>
            <person name="Walter F."/>
            <person name="Albersmeier A."/>
            <person name="Kalinowski J."/>
            <person name="Ruckert C."/>
        </authorList>
    </citation>
    <scope>NUCLEOTIDE SEQUENCE</scope>
    <source>
        <strain evidence="8">CGMCC 1.15519</strain>
    </source>
</reference>
<keyword evidence="7" id="KW-0997">Cell inner membrane</keyword>
<evidence type="ECO:0000256" key="2">
    <source>
        <dbReference type="ARBA" id="ARBA00022692"/>
    </source>
</evidence>
<dbReference type="Pfam" id="PF02618">
    <property type="entry name" value="YceG"/>
    <property type="match status" value="1"/>
</dbReference>
<comment type="similarity">
    <text evidence="7">Belongs to the transglycosylase MltG family.</text>
</comment>
<dbReference type="EC" id="4.2.2.29" evidence="7"/>
<keyword evidence="6 7" id="KW-0961">Cell wall biogenesis/degradation</keyword>
<dbReference type="AlphaFoldDB" id="A0A917EA38"/>
<dbReference type="GO" id="GO:0008932">
    <property type="term" value="F:lytic endotransglycosylase activity"/>
    <property type="evidence" value="ECO:0007669"/>
    <property type="project" value="UniProtKB-UniRule"/>
</dbReference>
<dbReference type="Gene3D" id="3.30.1490.480">
    <property type="entry name" value="Endolytic murein transglycosylase"/>
    <property type="match status" value="1"/>
</dbReference>
<dbReference type="Proteomes" id="UP000635071">
    <property type="component" value="Unassembled WGS sequence"/>
</dbReference>
<evidence type="ECO:0000256" key="5">
    <source>
        <dbReference type="ARBA" id="ARBA00023239"/>
    </source>
</evidence>
<keyword evidence="1 7" id="KW-1003">Cell membrane</keyword>
<evidence type="ECO:0000256" key="3">
    <source>
        <dbReference type="ARBA" id="ARBA00022989"/>
    </source>
</evidence>
<dbReference type="RefSeq" id="WP_188762854.1">
    <property type="nucleotide sequence ID" value="NZ_BMJM01000006.1"/>
</dbReference>
<gene>
    <name evidence="7" type="primary">mltG</name>
    <name evidence="8" type="ORF">GCM10011529_20530</name>
</gene>
<proteinExistence type="inferred from homology"/>
<evidence type="ECO:0000256" key="6">
    <source>
        <dbReference type="ARBA" id="ARBA00023316"/>
    </source>
</evidence>
<evidence type="ECO:0000256" key="4">
    <source>
        <dbReference type="ARBA" id="ARBA00023136"/>
    </source>
</evidence>
<sequence length="322" mass="35410">MIRRAAFAFIGLLLFIGLPLLVAPWFGWGMVPGRGVPFTVEKGQSLTAVAQNLDRGELIDAPRQFRILARLLGNDAPVQAGRYRLRQGLGWRHYLETLQNGDVERAFITIPEGLPSVMVADRLLADKNLTGAVIIPREGTVLPETYEYQPGESRAAVLARMQSAMTRTLADLWKARSKSTAVKSPDETIILASIVEKETGKASERRMVAGVYSNRLRQGIKLDADPTVIYPVTKGRPLGRRIRRSELGRDNGYNTYLKPGLPAGPIANPGRDSIAAVLNPEPTKALYFVADGSGGHVFAATLAEHNANVQKWYALRRQRGEM</sequence>
<keyword evidence="9" id="KW-1185">Reference proteome</keyword>
<dbReference type="NCBIfam" id="TIGR00247">
    <property type="entry name" value="endolytic transglycosylase MltG"/>
    <property type="match status" value="1"/>
</dbReference>